<evidence type="ECO:0000313" key="3">
    <source>
        <dbReference type="EMBL" id="SSA41435.1"/>
    </source>
</evidence>
<proteinExistence type="predicted"/>
<dbReference type="Proteomes" id="UP000245839">
    <property type="component" value="Unassembled WGS sequence"/>
</dbReference>
<evidence type="ECO:0000256" key="1">
    <source>
        <dbReference type="SAM" id="SignalP"/>
    </source>
</evidence>
<organism evidence="3 5">
    <name type="scientific">Jannaschia seohaensis</name>
    <dbReference type="NCBI Taxonomy" id="475081"/>
    <lineage>
        <taxon>Bacteria</taxon>
        <taxon>Pseudomonadati</taxon>
        <taxon>Pseudomonadota</taxon>
        <taxon>Alphaproteobacteria</taxon>
        <taxon>Rhodobacterales</taxon>
        <taxon>Roseobacteraceae</taxon>
        <taxon>Jannaschia</taxon>
    </lineage>
</organism>
<dbReference type="RefSeq" id="WP_245947278.1">
    <property type="nucleotide sequence ID" value="NZ_QGDJ01000002.1"/>
</dbReference>
<evidence type="ECO:0000313" key="5">
    <source>
        <dbReference type="Proteomes" id="UP000251571"/>
    </source>
</evidence>
<evidence type="ECO:0000313" key="2">
    <source>
        <dbReference type="EMBL" id="PWJ21025.1"/>
    </source>
</evidence>
<dbReference type="AlphaFoldDB" id="A0A2Y9AB89"/>
<protein>
    <submittedName>
        <fullName evidence="3">Uncharacterized protein</fullName>
    </submittedName>
</protein>
<dbReference type="EMBL" id="UETC01000002">
    <property type="protein sequence ID" value="SSA41435.1"/>
    <property type="molecule type" value="Genomic_DNA"/>
</dbReference>
<keyword evidence="4" id="KW-1185">Reference proteome</keyword>
<accession>A0A2Y9AB89</accession>
<sequence>MRLSLLACLTLAAPPALAERAVTPEEFEQMVHGKTFYFDRYGEPFGAEQYFPDRRVIWAFEGGQCQRGIWFANVKGDICFVYDSSPEPQCWHFLEMPDGGFHARVVGDDPAEDLVTSDVDSEPLDCPMPDLGV</sequence>
<reference evidence="3 5" key="1">
    <citation type="submission" date="2016-10" db="EMBL/GenBank/DDBJ databases">
        <authorList>
            <person name="Cai Z."/>
        </authorList>
    </citation>
    <scope>NUCLEOTIDE SEQUENCE [LARGE SCALE GENOMIC DNA]</scope>
    <source>
        <strain evidence="3 5">DSM 25227</strain>
    </source>
</reference>
<evidence type="ECO:0000313" key="4">
    <source>
        <dbReference type="Proteomes" id="UP000245839"/>
    </source>
</evidence>
<name>A0A2Y9AB89_9RHOB</name>
<feature type="chain" id="PRO_5036058905" evidence="1">
    <location>
        <begin position="19"/>
        <end position="133"/>
    </location>
</feature>
<keyword evidence="1" id="KW-0732">Signal</keyword>
<dbReference type="Proteomes" id="UP000251571">
    <property type="component" value="Unassembled WGS sequence"/>
</dbReference>
<reference evidence="2 4" key="2">
    <citation type="submission" date="2018-03" db="EMBL/GenBank/DDBJ databases">
        <title>Genomic Encyclopedia of Archaeal and Bacterial Type Strains, Phase II (KMG-II): from individual species to whole genera.</title>
        <authorList>
            <person name="Goeker M."/>
        </authorList>
    </citation>
    <scope>NUCLEOTIDE SEQUENCE [LARGE SCALE GENOMIC DNA]</scope>
    <source>
        <strain evidence="2 4">DSM 25227</strain>
    </source>
</reference>
<feature type="signal peptide" evidence="1">
    <location>
        <begin position="1"/>
        <end position="18"/>
    </location>
</feature>
<dbReference type="EMBL" id="QGDJ01000002">
    <property type="protein sequence ID" value="PWJ21025.1"/>
    <property type="molecule type" value="Genomic_DNA"/>
</dbReference>
<gene>
    <name evidence="2" type="ORF">BCF38_102273</name>
    <name evidence="3" type="ORF">SAMN05421539_102273</name>
</gene>